<dbReference type="AlphaFoldDB" id="A0A0V1G2F6"/>
<proteinExistence type="predicted"/>
<keyword evidence="2" id="KW-1185">Reference proteome</keyword>
<dbReference type="Proteomes" id="UP000054995">
    <property type="component" value="Unassembled WGS sequence"/>
</dbReference>
<protein>
    <submittedName>
        <fullName evidence="1">Uncharacterized protein</fullName>
    </submittedName>
</protein>
<gene>
    <name evidence="1" type="ORF">T4D_9663</name>
</gene>
<evidence type="ECO:0000313" key="1">
    <source>
        <dbReference type="EMBL" id="KRY92325.1"/>
    </source>
</evidence>
<name>A0A0V1G2F6_TRIPS</name>
<reference evidence="1 2" key="1">
    <citation type="submission" date="2015-01" db="EMBL/GenBank/DDBJ databases">
        <title>Evolution of Trichinella species and genotypes.</title>
        <authorList>
            <person name="Korhonen P.K."/>
            <person name="Edoardo P."/>
            <person name="Giuseppe L.R."/>
            <person name="Gasser R.B."/>
        </authorList>
    </citation>
    <scope>NUCLEOTIDE SEQUENCE [LARGE SCALE GENOMIC DNA]</scope>
    <source>
        <strain evidence="1">ISS470</strain>
    </source>
</reference>
<organism evidence="1 2">
    <name type="scientific">Trichinella pseudospiralis</name>
    <name type="common">Parasitic roundworm</name>
    <dbReference type="NCBI Taxonomy" id="6337"/>
    <lineage>
        <taxon>Eukaryota</taxon>
        <taxon>Metazoa</taxon>
        <taxon>Ecdysozoa</taxon>
        <taxon>Nematoda</taxon>
        <taxon>Enoplea</taxon>
        <taxon>Dorylaimia</taxon>
        <taxon>Trichinellida</taxon>
        <taxon>Trichinellidae</taxon>
        <taxon>Trichinella</taxon>
    </lineage>
</organism>
<sequence length="109" mass="12743">MDDLSFHSGSFPLDKFQLIKLFQFTWCDMQIPSMSNAVLCYYHMGVLTAGHRYSIWRFVTNLRMTCDILLVITLISNFPRNDGPTVMSSVFREAQHIIRRQHSNAHYIV</sequence>
<evidence type="ECO:0000313" key="2">
    <source>
        <dbReference type="Proteomes" id="UP000054995"/>
    </source>
</evidence>
<comment type="caution">
    <text evidence="1">The sequence shown here is derived from an EMBL/GenBank/DDBJ whole genome shotgun (WGS) entry which is preliminary data.</text>
</comment>
<dbReference type="OrthoDB" id="10485573at2759"/>
<dbReference type="EMBL" id="JYDT01000007">
    <property type="protein sequence ID" value="KRY92325.1"/>
    <property type="molecule type" value="Genomic_DNA"/>
</dbReference>
<accession>A0A0V1G2F6</accession>